<proteinExistence type="predicted"/>
<sequence>MRLIGKEEIENIAIGAALLGTGGGGDPYIGKLMAIQAVEENGPIRLLSLDEVPDDALIVPSAMMGAPTVMVEKIPSGHEALAAFKSLKDFLGQEIYATMPIEAGGVNSLLPLALAAQIGLPVIDADGMGRAFPELQMVTFYLEGASATPMVLSDEKGNSLLLNTIDSVWAERIARSVTVEMGGSVMNAIYPMEGHFVKKASIKNILTLEEEIGRTVREAMKQNINPIEDVLELVGGTALFEGKVTDINRRTEGGFAKGTATIDGLNKNKGSDCRLHFQNEHLLCEVDGKVRCVTPDLIAVVDSETGMPITTEGLRYGARCTVIGIPCDEKWRTEKGIATAGPRYFGYDTDFTPIEQLNAKAGITK</sequence>
<accession>A0A1H6U1W1</accession>
<dbReference type="RefSeq" id="WP_092049663.1">
    <property type="nucleotide sequence ID" value="NZ_FNZF01000001.1"/>
</dbReference>
<gene>
    <name evidence="3" type="ORF">SAMN04488127_0554</name>
</gene>
<dbReference type="InterPro" id="IPR024071">
    <property type="entry name" value="S-Me-THD_C_sf"/>
</dbReference>
<feature type="domain" description="S-Me-THD-like C-terminal" evidence="2">
    <location>
        <begin position="166"/>
        <end position="354"/>
    </location>
</feature>
<dbReference type="OrthoDB" id="7441206at2"/>
<dbReference type="InterPro" id="IPR010318">
    <property type="entry name" value="S-Me-THD_N"/>
</dbReference>
<dbReference type="STRING" id="426757.SAMN04488127_0554"/>
<organism evidence="3 4">
    <name type="scientific">Bhargavaea ginsengi</name>
    <dbReference type="NCBI Taxonomy" id="426757"/>
    <lineage>
        <taxon>Bacteria</taxon>
        <taxon>Bacillati</taxon>
        <taxon>Bacillota</taxon>
        <taxon>Bacilli</taxon>
        <taxon>Bacillales</taxon>
        <taxon>Caryophanaceae</taxon>
        <taxon>Bhargavaea</taxon>
    </lineage>
</organism>
<keyword evidence="4" id="KW-1185">Reference proteome</keyword>
<name>A0A1H6U1W1_9BACL</name>
<protein>
    <recommendedName>
        <fullName evidence="5">DUF917 domain-containing protein</fullName>
    </recommendedName>
</protein>
<dbReference type="EMBL" id="FNZF01000001">
    <property type="protein sequence ID" value="SEI82415.1"/>
    <property type="molecule type" value="Genomic_DNA"/>
</dbReference>
<dbReference type="Proteomes" id="UP000199200">
    <property type="component" value="Unassembled WGS sequence"/>
</dbReference>
<evidence type="ECO:0000313" key="3">
    <source>
        <dbReference type="EMBL" id="SEI82415.1"/>
    </source>
</evidence>
<evidence type="ECO:0008006" key="5">
    <source>
        <dbReference type="Google" id="ProtNLM"/>
    </source>
</evidence>
<reference evidence="4" key="1">
    <citation type="submission" date="2016-10" db="EMBL/GenBank/DDBJ databases">
        <authorList>
            <person name="Varghese N."/>
            <person name="Submissions S."/>
        </authorList>
    </citation>
    <scope>NUCLEOTIDE SEQUENCE [LARGE SCALE GENOMIC DNA]</scope>
    <source>
        <strain evidence="4">CGMCC 1.6763</strain>
    </source>
</reference>
<evidence type="ECO:0000259" key="2">
    <source>
        <dbReference type="Pfam" id="PF20906"/>
    </source>
</evidence>
<evidence type="ECO:0000313" key="4">
    <source>
        <dbReference type="Proteomes" id="UP000199200"/>
    </source>
</evidence>
<dbReference type="Gene3D" id="2.40.390.10">
    <property type="entry name" value="CV3147-like"/>
    <property type="match status" value="1"/>
</dbReference>
<dbReference type="Gene3D" id="3.40.1610.10">
    <property type="entry name" value="CV3147-like domain"/>
    <property type="match status" value="1"/>
</dbReference>
<dbReference type="SUPFAM" id="SSF160991">
    <property type="entry name" value="CV3147-like"/>
    <property type="match status" value="1"/>
</dbReference>
<dbReference type="AlphaFoldDB" id="A0A1H6U1W1"/>
<evidence type="ECO:0000259" key="1">
    <source>
        <dbReference type="Pfam" id="PF06032"/>
    </source>
</evidence>
<dbReference type="InterPro" id="IPR027479">
    <property type="entry name" value="S-Me-THD_N_sf"/>
</dbReference>
<dbReference type="InterPro" id="IPR048350">
    <property type="entry name" value="S-Me-THD-like_C"/>
</dbReference>
<feature type="domain" description="S-Me-THD N-terminal" evidence="1">
    <location>
        <begin position="8"/>
        <end position="163"/>
    </location>
</feature>
<dbReference type="Pfam" id="PF06032">
    <property type="entry name" value="S-Me-THD_N"/>
    <property type="match status" value="1"/>
</dbReference>
<dbReference type="Pfam" id="PF20906">
    <property type="entry name" value="S-Me-THD_C"/>
    <property type="match status" value="1"/>
</dbReference>